<feature type="signal peptide" evidence="1">
    <location>
        <begin position="1"/>
        <end position="20"/>
    </location>
</feature>
<evidence type="ECO:0000313" key="3">
    <source>
        <dbReference type="EMBL" id="KAG2864681.1"/>
    </source>
</evidence>
<organism evidence="7 10">
    <name type="scientific">Phytophthora cactorum</name>
    <dbReference type="NCBI Taxonomy" id="29920"/>
    <lineage>
        <taxon>Eukaryota</taxon>
        <taxon>Sar</taxon>
        <taxon>Stramenopiles</taxon>
        <taxon>Oomycota</taxon>
        <taxon>Peronosporomycetes</taxon>
        <taxon>Peronosporales</taxon>
        <taxon>Peronosporaceae</taxon>
        <taxon>Phytophthora</taxon>
    </lineage>
</organism>
<dbReference type="OrthoDB" id="128458at2759"/>
<protein>
    <recommendedName>
        <fullName evidence="11">RxLR effector protein</fullName>
    </recommendedName>
</protein>
<evidence type="ECO:0000313" key="2">
    <source>
        <dbReference type="EMBL" id="KAG2797530.1"/>
    </source>
</evidence>
<dbReference type="EMBL" id="MJFZ01000066">
    <property type="protein sequence ID" value="RAW39461.1"/>
    <property type="molecule type" value="Genomic_DNA"/>
</dbReference>
<dbReference type="Proteomes" id="UP000735874">
    <property type="component" value="Unassembled WGS sequence"/>
</dbReference>
<evidence type="ECO:0000313" key="6">
    <source>
        <dbReference type="EMBL" id="KAG3227488.1"/>
    </source>
</evidence>
<sequence>MRLSLLLLLAAITLVASVNALPIEAATEARSMRSTVDDDAADEERGGFYYKFDFNLLDDIFHSLPEQFKGMRNEPEYLRTILATWKSGMGTSKEAVQFMRSQGLSDKAITQFEAAYKVYLSHCG</sequence>
<name>A0A329R6U7_9STRA</name>
<dbReference type="VEuPathDB" id="FungiDB:PC110_g23021"/>
<evidence type="ECO:0000313" key="5">
    <source>
        <dbReference type="EMBL" id="KAG2960013.1"/>
    </source>
</evidence>
<reference evidence="7 10" key="1">
    <citation type="submission" date="2018-01" db="EMBL/GenBank/DDBJ databases">
        <title>Draft genome of the strawberry crown rot pathogen Phytophthora cactorum.</title>
        <authorList>
            <person name="Armitage A.D."/>
            <person name="Lysoe E."/>
            <person name="Nellist C.F."/>
            <person name="Harrison R.J."/>
            <person name="Brurberg M.B."/>
        </authorList>
    </citation>
    <scope>NUCLEOTIDE SEQUENCE [LARGE SCALE GENOMIC DNA]</scope>
    <source>
        <strain evidence="7 10">10300</strain>
    </source>
</reference>
<evidence type="ECO:0000313" key="8">
    <source>
        <dbReference type="EMBL" id="RAW21164.1"/>
    </source>
</evidence>
<dbReference type="Proteomes" id="UP000736787">
    <property type="component" value="Unassembled WGS sequence"/>
</dbReference>
<dbReference type="VEuPathDB" id="FungiDB:PC110_g22393"/>
<proteinExistence type="predicted"/>
<dbReference type="Proteomes" id="UP000760860">
    <property type="component" value="Unassembled WGS sequence"/>
</dbReference>
<dbReference type="EMBL" id="RCMV01000034">
    <property type="protein sequence ID" value="KAG3227488.1"/>
    <property type="molecule type" value="Genomic_DNA"/>
</dbReference>
<keyword evidence="10" id="KW-1185">Reference proteome</keyword>
<dbReference type="EMBL" id="RCMI01005145">
    <property type="protein sequence ID" value="KAG2864681.1"/>
    <property type="molecule type" value="Genomic_DNA"/>
</dbReference>
<dbReference type="VEuPathDB" id="FungiDB:PC110_g4318"/>
<evidence type="ECO:0000313" key="7">
    <source>
        <dbReference type="EMBL" id="RAW20537.1"/>
    </source>
</evidence>
<evidence type="ECO:0000313" key="10">
    <source>
        <dbReference type="Proteomes" id="UP000251314"/>
    </source>
</evidence>
<dbReference type="EMBL" id="RCML01001863">
    <property type="protein sequence ID" value="KAG2960013.1"/>
    <property type="molecule type" value="Genomic_DNA"/>
</dbReference>
<feature type="chain" id="PRO_5036061143" description="RxLR effector protein" evidence="1">
    <location>
        <begin position="21"/>
        <end position="124"/>
    </location>
</feature>
<dbReference type="EMBL" id="MJFZ01001998">
    <property type="protein sequence ID" value="RAW21164.1"/>
    <property type="molecule type" value="Genomic_DNA"/>
</dbReference>
<evidence type="ECO:0000256" key="1">
    <source>
        <dbReference type="SAM" id="SignalP"/>
    </source>
</evidence>
<comment type="caution">
    <text evidence="7">The sequence shown here is derived from an EMBL/GenBank/DDBJ whole genome shotgun (WGS) entry which is preliminary data.</text>
</comment>
<keyword evidence="1" id="KW-0732">Signal</keyword>
<evidence type="ECO:0000313" key="4">
    <source>
        <dbReference type="EMBL" id="KAG2869896.1"/>
    </source>
</evidence>
<dbReference type="EMBL" id="MJFZ01002722">
    <property type="protein sequence ID" value="RAW20537.1"/>
    <property type="molecule type" value="Genomic_DNA"/>
</dbReference>
<dbReference type="EMBL" id="RCMK01005212">
    <property type="protein sequence ID" value="KAG2869896.1"/>
    <property type="molecule type" value="Genomic_DNA"/>
</dbReference>
<dbReference type="Proteomes" id="UP000697107">
    <property type="component" value="Unassembled WGS sequence"/>
</dbReference>
<gene>
    <name evidence="8" type="ORF">PC110_g22393</name>
    <name evidence="7" type="ORF">PC110_g23021</name>
    <name evidence="9" type="ORF">PC110_g4318</name>
    <name evidence="2" type="ORF">PC113_g25005</name>
    <name evidence="3" type="ORF">PC115_g25546</name>
    <name evidence="4" type="ORF">PC117_g28625</name>
    <name evidence="5" type="ORF">PC118_g22730</name>
    <name evidence="6" type="ORF">PC129_g1958</name>
</gene>
<reference evidence="2" key="2">
    <citation type="submission" date="2018-10" db="EMBL/GenBank/DDBJ databases">
        <title>Effector identification in a new, highly contiguous assembly of the strawberry crown rot pathogen Phytophthora cactorum.</title>
        <authorList>
            <person name="Armitage A.D."/>
            <person name="Nellist C.F."/>
            <person name="Bates H."/>
            <person name="Vickerstaff R.J."/>
            <person name="Harrison R.J."/>
        </authorList>
    </citation>
    <scope>NUCLEOTIDE SEQUENCE</scope>
    <source>
        <strain evidence="2">15-7</strain>
        <strain evidence="3">4032</strain>
        <strain evidence="4">4040</strain>
        <strain evidence="5">P415</strain>
        <strain evidence="6">P421</strain>
    </source>
</reference>
<dbReference type="AlphaFoldDB" id="A0A329R6U7"/>
<dbReference type="EMBL" id="RCMG01003909">
    <property type="protein sequence ID" value="KAG2797530.1"/>
    <property type="molecule type" value="Genomic_DNA"/>
</dbReference>
<evidence type="ECO:0000313" key="9">
    <source>
        <dbReference type="EMBL" id="RAW39461.1"/>
    </source>
</evidence>
<accession>A0A329R6U7</accession>
<evidence type="ECO:0008006" key="11">
    <source>
        <dbReference type="Google" id="ProtNLM"/>
    </source>
</evidence>
<dbReference type="Proteomes" id="UP000774804">
    <property type="component" value="Unassembled WGS sequence"/>
</dbReference>
<dbReference type="Proteomes" id="UP000251314">
    <property type="component" value="Unassembled WGS sequence"/>
</dbReference>